<evidence type="ECO:0000256" key="3">
    <source>
        <dbReference type="ARBA" id="ARBA00022723"/>
    </source>
</evidence>
<dbReference type="InterPro" id="IPR000086">
    <property type="entry name" value="NUDIX_hydrolase_dom"/>
</dbReference>
<dbReference type="GO" id="GO:0046872">
    <property type="term" value="F:metal ion binding"/>
    <property type="evidence" value="ECO:0007669"/>
    <property type="project" value="UniProtKB-KW"/>
</dbReference>
<dbReference type="SUPFAM" id="SSF55811">
    <property type="entry name" value="Nudix"/>
    <property type="match status" value="1"/>
</dbReference>
<dbReference type="InterPro" id="IPR003562">
    <property type="entry name" value="Mutator_MutX_prot"/>
</dbReference>
<dbReference type="PANTHER" id="PTHR43758:SF2">
    <property type="entry name" value="OXIDIZED PURINE NUCLEOSIDE TRIPHOSPHATE HYDROLASE"/>
    <property type="match status" value="1"/>
</dbReference>
<comment type="cofactor">
    <cofactor evidence="1">
        <name>Mg(2+)</name>
        <dbReference type="ChEBI" id="CHEBI:18420"/>
    </cofactor>
</comment>
<accession>A0A7W8HAC1</accession>
<evidence type="ECO:0000256" key="2">
    <source>
        <dbReference type="ARBA" id="ARBA00005582"/>
    </source>
</evidence>
<keyword evidence="4 6" id="KW-0378">Hydrolase</keyword>
<dbReference type="PROSITE" id="PS00893">
    <property type="entry name" value="NUDIX_BOX"/>
    <property type="match status" value="1"/>
</dbReference>
<dbReference type="GO" id="GO:0035539">
    <property type="term" value="F:8-oxo-7,8-dihydrodeoxyguanosine triphosphate pyrophosphatase activity"/>
    <property type="evidence" value="ECO:0007669"/>
    <property type="project" value="UniProtKB-EC"/>
</dbReference>
<dbReference type="CDD" id="cd18886">
    <property type="entry name" value="NUDIX_MutT_Nudt1"/>
    <property type="match status" value="1"/>
</dbReference>
<dbReference type="GO" id="GO:0005737">
    <property type="term" value="C:cytoplasm"/>
    <property type="evidence" value="ECO:0007669"/>
    <property type="project" value="TreeGrafter"/>
</dbReference>
<feature type="domain" description="Nudix hydrolase" evidence="7">
    <location>
        <begin position="1"/>
        <end position="128"/>
    </location>
</feature>
<keyword evidence="9" id="KW-1185">Reference proteome</keyword>
<dbReference type="GO" id="GO:0008413">
    <property type="term" value="F:8-oxo-7,8-dihydroguanosine triphosphate pyrophosphatase activity"/>
    <property type="evidence" value="ECO:0007669"/>
    <property type="project" value="InterPro"/>
</dbReference>
<dbReference type="Pfam" id="PF00293">
    <property type="entry name" value="NUDIX"/>
    <property type="match status" value="1"/>
</dbReference>
<comment type="caution">
    <text evidence="8">The sequence shown here is derived from an EMBL/GenBank/DDBJ whole genome shotgun (WGS) entry which is preliminary data.</text>
</comment>
<dbReference type="PANTHER" id="PTHR43758">
    <property type="entry name" value="7,8-DIHYDRO-8-OXOGUANINE TRIPHOSPHATASE"/>
    <property type="match status" value="1"/>
</dbReference>
<keyword evidence="5" id="KW-0460">Magnesium</keyword>
<sequence>MRLSTLCYLEKDGKYLMLHRISKKNDVNKEKWIGVGGKFEPGEAPEECLMREVYEETGYRLLDYRFRGVLTFICDIQEPEYIFLYTSSHFAGEQTDCDEGVLEWVDKKDVLSLNLWEGDKRMFRYLNEKTEPFSLKLEYQGDTLVNIQDF</sequence>
<protein>
    <submittedName>
        <fullName evidence="8">8-oxo-dGTP diphosphatase</fullName>
        <ecNumber evidence="8">3.6.1.55</ecNumber>
    </submittedName>
</protein>
<proteinExistence type="inferred from homology"/>
<dbReference type="PROSITE" id="PS51462">
    <property type="entry name" value="NUDIX"/>
    <property type="match status" value="1"/>
</dbReference>
<organism evidence="8 9">
    <name type="scientific">Catenibacillus scindens</name>
    <dbReference type="NCBI Taxonomy" id="673271"/>
    <lineage>
        <taxon>Bacteria</taxon>
        <taxon>Bacillati</taxon>
        <taxon>Bacillota</taxon>
        <taxon>Clostridia</taxon>
        <taxon>Lachnospirales</taxon>
        <taxon>Lachnospiraceae</taxon>
        <taxon>Catenibacillus</taxon>
    </lineage>
</organism>
<evidence type="ECO:0000256" key="1">
    <source>
        <dbReference type="ARBA" id="ARBA00001946"/>
    </source>
</evidence>
<dbReference type="Gene3D" id="3.90.79.10">
    <property type="entry name" value="Nucleoside Triphosphate Pyrophosphohydrolase"/>
    <property type="match status" value="1"/>
</dbReference>
<evidence type="ECO:0000256" key="5">
    <source>
        <dbReference type="ARBA" id="ARBA00022842"/>
    </source>
</evidence>
<evidence type="ECO:0000313" key="8">
    <source>
        <dbReference type="EMBL" id="MBB5264600.1"/>
    </source>
</evidence>
<dbReference type="PRINTS" id="PR01402">
    <property type="entry name" value="MUTATORMUTX"/>
</dbReference>
<dbReference type="Proteomes" id="UP000543642">
    <property type="component" value="Unassembled WGS sequence"/>
</dbReference>
<dbReference type="EC" id="3.6.1.55" evidence="8"/>
<evidence type="ECO:0000256" key="6">
    <source>
        <dbReference type="RuleBase" id="RU003476"/>
    </source>
</evidence>
<dbReference type="EMBL" id="JACHFW010000005">
    <property type="protein sequence ID" value="MBB5264600.1"/>
    <property type="molecule type" value="Genomic_DNA"/>
</dbReference>
<evidence type="ECO:0000313" key="9">
    <source>
        <dbReference type="Proteomes" id="UP000543642"/>
    </source>
</evidence>
<dbReference type="GO" id="GO:0006281">
    <property type="term" value="P:DNA repair"/>
    <property type="evidence" value="ECO:0007669"/>
    <property type="project" value="InterPro"/>
</dbReference>
<comment type="similarity">
    <text evidence="2 6">Belongs to the Nudix hydrolase family.</text>
</comment>
<dbReference type="AlphaFoldDB" id="A0A7W8HAC1"/>
<dbReference type="InterPro" id="IPR020084">
    <property type="entry name" value="NUDIX_hydrolase_CS"/>
</dbReference>
<keyword evidence="3" id="KW-0479">Metal-binding</keyword>
<evidence type="ECO:0000259" key="7">
    <source>
        <dbReference type="PROSITE" id="PS51462"/>
    </source>
</evidence>
<gene>
    <name evidence="8" type="ORF">HNP82_001727</name>
</gene>
<dbReference type="InterPro" id="IPR015797">
    <property type="entry name" value="NUDIX_hydrolase-like_dom_sf"/>
</dbReference>
<dbReference type="InterPro" id="IPR020476">
    <property type="entry name" value="Nudix_hydrolase"/>
</dbReference>
<reference evidence="8 9" key="1">
    <citation type="submission" date="2020-08" db="EMBL/GenBank/DDBJ databases">
        <title>Genomic Encyclopedia of Type Strains, Phase IV (KMG-IV): sequencing the most valuable type-strain genomes for metagenomic binning, comparative biology and taxonomic classification.</title>
        <authorList>
            <person name="Goeker M."/>
        </authorList>
    </citation>
    <scope>NUCLEOTIDE SEQUENCE [LARGE SCALE GENOMIC DNA]</scope>
    <source>
        <strain evidence="8 9">DSM 106146</strain>
    </source>
</reference>
<name>A0A7W8HAC1_9FIRM</name>
<dbReference type="PRINTS" id="PR00502">
    <property type="entry name" value="NUDIXFAMILY"/>
</dbReference>
<evidence type="ECO:0000256" key="4">
    <source>
        <dbReference type="ARBA" id="ARBA00022801"/>
    </source>
</evidence>